<dbReference type="PANTHER" id="PTHR30250">
    <property type="entry name" value="PST FAMILY PREDICTED COLANIC ACID TRANSPORTER"/>
    <property type="match status" value="1"/>
</dbReference>
<feature type="transmembrane region" description="Helical" evidence="6">
    <location>
        <begin position="122"/>
        <end position="145"/>
    </location>
</feature>
<proteinExistence type="predicted"/>
<protein>
    <submittedName>
        <fullName evidence="7">Oligosaccharide flippase family protein</fullName>
    </submittedName>
</protein>
<evidence type="ECO:0000256" key="1">
    <source>
        <dbReference type="ARBA" id="ARBA00004651"/>
    </source>
</evidence>
<evidence type="ECO:0000313" key="7">
    <source>
        <dbReference type="EMBL" id="MEJ6012158.1"/>
    </source>
</evidence>
<keyword evidence="4 6" id="KW-1133">Transmembrane helix</keyword>
<keyword evidence="2" id="KW-1003">Cell membrane</keyword>
<name>A0ABU8SFZ1_9SPHN</name>
<feature type="transmembrane region" description="Helical" evidence="6">
    <location>
        <begin position="54"/>
        <end position="76"/>
    </location>
</feature>
<evidence type="ECO:0000313" key="8">
    <source>
        <dbReference type="Proteomes" id="UP001379235"/>
    </source>
</evidence>
<dbReference type="Pfam" id="PF01943">
    <property type="entry name" value="Polysacc_synt"/>
    <property type="match status" value="1"/>
</dbReference>
<organism evidence="7 8">
    <name type="scientific">Novosphingobium aquae</name>
    <dbReference type="NCBI Taxonomy" id="3133435"/>
    <lineage>
        <taxon>Bacteria</taxon>
        <taxon>Pseudomonadati</taxon>
        <taxon>Pseudomonadota</taxon>
        <taxon>Alphaproteobacteria</taxon>
        <taxon>Sphingomonadales</taxon>
        <taxon>Sphingomonadaceae</taxon>
        <taxon>Novosphingobium</taxon>
    </lineage>
</organism>
<feature type="transmembrane region" description="Helical" evidence="6">
    <location>
        <begin position="27"/>
        <end position="48"/>
    </location>
</feature>
<accession>A0ABU8SFZ1</accession>
<comment type="subcellular location">
    <subcellularLocation>
        <location evidence="1">Cell membrane</location>
        <topology evidence="1">Multi-pass membrane protein</topology>
    </subcellularLocation>
</comment>
<evidence type="ECO:0000256" key="2">
    <source>
        <dbReference type="ARBA" id="ARBA00022475"/>
    </source>
</evidence>
<evidence type="ECO:0000256" key="6">
    <source>
        <dbReference type="SAM" id="Phobius"/>
    </source>
</evidence>
<keyword evidence="3 6" id="KW-0812">Transmembrane</keyword>
<feature type="transmembrane region" description="Helical" evidence="6">
    <location>
        <begin position="182"/>
        <end position="202"/>
    </location>
</feature>
<evidence type="ECO:0000256" key="5">
    <source>
        <dbReference type="ARBA" id="ARBA00023136"/>
    </source>
</evidence>
<evidence type="ECO:0000256" key="3">
    <source>
        <dbReference type="ARBA" id="ARBA00022692"/>
    </source>
</evidence>
<reference evidence="7 8" key="1">
    <citation type="submission" date="2024-03" db="EMBL/GenBank/DDBJ databases">
        <authorList>
            <person name="Jo J.-H."/>
        </authorList>
    </citation>
    <scope>NUCLEOTIDE SEQUENCE [LARGE SCALE GENOMIC DNA]</scope>
    <source>
        <strain evidence="7 8">AS3R-12</strain>
    </source>
</reference>
<dbReference type="EMBL" id="JBBHJY010000015">
    <property type="protein sequence ID" value="MEJ6012158.1"/>
    <property type="molecule type" value="Genomic_DNA"/>
</dbReference>
<feature type="transmembrane region" description="Helical" evidence="6">
    <location>
        <begin position="301"/>
        <end position="324"/>
    </location>
</feature>
<dbReference type="RefSeq" id="WP_339970067.1">
    <property type="nucleotide sequence ID" value="NZ_JBBHJY010000015.1"/>
</dbReference>
<feature type="transmembrane region" description="Helical" evidence="6">
    <location>
        <begin position="223"/>
        <end position="240"/>
    </location>
</feature>
<dbReference type="InterPro" id="IPR050833">
    <property type="entry name" value="Poly_Biosynth_Transport"/>
</dbReference>
<dbReference type="Proteomes" id="UP001379235">
    <property type="component" value="Unassembled WGS sequence"/>
</dbReference>
<keyword evidence="8" id="KW-1185">Reference proteome</keyword>
<keyword evidence="5 6" id="KW-0472">Membrane</keyword>
<comment type="caution">
    <text evidence="7">The sequence shown here is derived from an EMBL/GenBank/DDBJ whole genome shotgun (WGS) entry which is preliminary data.</text>
</comment>
<feature type="transmembrane region" description="Helical" evidence="6">
    <location>
        <begin position="260"/>
        <end position="281"/>
    </location>
</feature>
<gene>
    <name evidence="7" type="ORF">WG900_19820</name>
</gene>
<evidence type="ECO:0000256" key="4">
    <source>
        <dbReference type="ARBA" id="ARBA00022989"/>
    </source>
</evidence>
<feature type="transmembrane region" description="Helical" evidence="6">
    <location>
        <begin position="330"/>
        <end position="351"/>
    </location>
</feature>
<dbReference type="PANTHER" id="PTHR30250:SF11">
    <property type="entry name" value="O-ANTIGEN TRANSPORTER-RELATED"/>
    <property type="match status" value="1"/>
</dbReference>
<sequence length="444" mass="47772">MLEWLKREISSLDGYFRHLRQTIYATFLRILSTGMTLLFAILCARLMGEKIFGTYVTLFSLAGVISVATSVGLPGLFQREMAASRSTRDRSYVVPIAQWLLLITAALLVATIGSFFMAQPEIGLMILFCLFAQLGAFVNSLFLAYERVVLVSFFEGVLRPASALLALVVLSAALVPSPLIPLGAQVLGVGIAGGSLLLFWRGEPLSRSLRALRHRWWSEHHSPVAKASVTFAITQVLVNLTFQADVLILSYNLAPEEVGYYYAAIRACLVINFFFGASALIAEPTLTRLHADGATAEFQMLAARTAMIGAFVTILAAIVATILAPWYLGIYGPAFTVAFPSFCVVAAGLAIQSLFGPSASILRAVRGEQSLLKITAMVLVVNCAITGALVPFMGMLGAAIGTAAQFVIYGVLLARACKSSDGGYRSGIFYPLGRRLQLSCSSRP</sequence>
<feature type="transmembrane region" description="Helical" evidence="6">
    <location>
        <begin position="371"/>
        <end position="390"/>
    </location>
</feature>
<feature type="transmembrane region" description="Helical" evidence="6">
    <location>
        <begin position="157"/>
        <end position="176"/>
    </location>
</feature>
<dbReference type="InterPro" id="IPR002797">
    <property type="entry name" value="Polysacc_synth"/>
</dbReference>
<feature type="transmembrane region" description="Helical" evidence="6">
    <location>
        <begin position="96"/>
        <end position="116"/>
    </location>
</feature>